<evidence type="ECO:0000313" key="2">
    <source>
        <dbReference type="EMBL" id="KAI3959830.1"/>
    </source>
</evidence>
<organism evidence="2 3">
    <name type="scientific">Papaver atlanticum</name>
    <dbReference type="NCBI Taxonomy" id="357466"/>
    <lineage>
        <taxon>Eukaryota</taxon>
        <taxon>Viridiplantae</taxon>
        <taxon>Streptophyta</taxon>
        <taxon>Embryophyta</taxon>
        <taxon>Tracheophyta</taxon>
        <taxon>Spermatophyta</taxon>
        <taxon>Magnoliopsida</taxon>
        <taxon>Ranunculales</taxon>
        <taxon>Papaveraceae</taxon>
        <taxon>Papaveroideae</taxon>
        <taxon>Papaver</taxon>
    </lineage>
</organism>
<keyword evidence="3" id="KW-1185">Reference proteome</keyword>
<feature type="compositionally biased region" description="Basic and acidic residues" evidence="1">
    <location>
        <begin position="39"/>
        <end position="49"/>
    </location>
</feature>
<dbReference type="AlphaFoldDB" id="A0AAD4TK09"/>
<evidence type="ECO:0000256" key="1">
    <source>
        <dbReference type="SAM" id="MobiDB-lite"/>
    </source>
</evidence>
<proteinExistence type="predicted"/>
<comment type="caution">
    <text evidence="2">The sequence shown here is derived from an EMBL/GenBank/DDBJ whole genome shotgun (WGS) entry which is preliminary data.</text>
</comment>
<accession>A0AAD4TK09</accession>
<feature type="non-terminal residue" evidence="2">
    <location>
        <position position="78"/>
    </location>
</feature>
<feature type="region of interest" description="Disordered" evidence="1">
    <location>
        <begin position="26"/>
        <end position="50"/>
    </location>
</feature>
<evidence type="ECO:0000313" key="3">
    <source>
        <dbReference type="Proteomes" id="UP001202328"/>
    </source>
</evidence>
<dbReference type="Proteomes" id="UP001202328">
    <property type="component" value="Unassembled WGS sequence"/>
</dbReference>
<protein>
    <submittedName>
        <fullName evidence="2">Uncharacterized protein</fullName>
    </submittedName>
</protein>
<name>A0AAD4TK09_9MAGN</name>
<reference evidence="2" key="1">
    <citation type="submission" date="2022-04" db="EMBL/GenBank/DDBJ databases">
        <title>A functionally conserved STORR gene fusion in Papaver species that diverged 16.8 million years ago.</title>
        <authorList>
            <person name="Catania T."/>
        </authorList>
    </citation>
    <scope>NUCLEOTIDE SEQUENCE</scope>
    <source>
        <strain evidence="2">S-188037</strain>
    </source>
</reference>
<dbReference type="EMBL" id="JAJJMB010000969">
    <property type="protein sequence ID" value="KAI3959830.1"/>
    <property type="molecule type" value="Genomic_DNA"/>
</dbReference>
<gene>
    <name evidence="2" type="ORF">MKW98_029867</name>
</gene>
<sequence>MSSLVFRRAAFEIYRDFRNESEDNDWGNGIIYPNQTGPREIHNDDDKPEPPPLIVLVQGPPNVGKSLLIKSLVRYFFL</sequence>
<dbReference type="SUPFAM" id="SSF52540">
    <property type="entry name" value="P-loop containing nucleoside triphosphate hydrolases"/>
    <property type="match status" value="1"/>
</dbReference>
<dbReference type="InterPro" id="IPR027417">
    <property type="entry name" value="P-loop_NTPase"/>
</dbReference>